<proteinExistence type="predicted"/>
<dbReference type="PROSITE" id="PS50217">
    <property type="entry name" value="BZIP"/>
    <property type="match status" value="1"/>
</dbReference>
<feature type="coiled-coil region" evidence="1">
    <location>
        <begin position="7"/>
        <end position="34"/>
    </location>
</feature>
<dbReference type="EMBL" id="HBGJ01011364">
    <property type="protein sequence ID" value="CAD9248755.1"/>
    <property type="molecule type" value="Transcribed_RNA"/>
</dbReference>
<feature type="region of interest" description="Disordered" evidence="2">
    <location>
        <begin position="88"/>
        <end position="133"/>
    </location>
</feature>
<feature type="compositionally biased region" description="Basic and acidic residues" evidence="2">
    <location>
        <begin position="228"/>
        <end position="237"/>
    </location>
</feature>
<feature type="domain" description="BZIP" evidence="3">
    <location>
        <begin position="115"/>
        <end position="163"/>
    </location>
</feature>
<dbReference type="EMBL" id="HBGJ01011363">
    <property type="protein sequence ID" value="CAD9248754.1"/>
    <property type="molecule type" value="Transcribed_RNA"/>
</dbReference>
<organism evidence="5">
    <name type="scientific">Phaeomonas parva</name>
    <dbReference type="NCBI Taxonomy" id="124430"/>
    <lineage>
        <taxon>Eukaryota</taxon>
        <taxon>Sar</taxon>
        <taxon>Stramenopiles</taxon>
        <taxon>Ochrophyta</taxon>
        <taxon>Pinguiophyceae</taxon>
        <taxon>Pinguiochrysidales</taxon>
        <taxon>Pinguiochrysidaceae</taxon>
        <taxon>Phaeomonas</taxon>
    </lineage>
</organism>
<dbReference type="AlphaFoldDB" id="A0A6U4EDR0"/>
<feature type="compositionally biased region" description="Basic and acidic residues" evidence="2">
    <location>
        <begin position="88"/>
        <end position="104"/>
    </location>
</feature>
<sequence length="237" mass="27348">MHARKTRQRKKQQMKELQARIDKLKHEGTLLRQHIFDRYTANVLLVMSGKADRSETSQLSKLEEVMDREGINCLLGAASALQPRLEMTADGKLKETAPDEDKDYKPRRRGKYTPEERDRVRRERNRMHAKRTRDRKKLFLEESENLIFKMEEENVQMRRYLRQSGLELPEQLLREEAEAAAHPDSGDDMDQGSYSDGCADDEQLSVSPTHTTGESVSDGSDDSNDTLEAVKREPMLA</sequence>
<feature type="region of interest" description="Disordered" evidence="2">
    <location>
        <begin position="171"/>
        <end position="237"/>
    </location>
</feature>
<evidence type="ECO:0000256" key="1">
    <source>
        <dbReference type="SAM" id="Coils"/>
    </source>
</evidence>
<dbReference type="GO" id="GO:0003700">
    <property type="term" value="F:DNA-binding transcription factor activity"/>
    <property type="evidence" value="ECO:0007669"/>
    <property type="project" value="InterPro"/>
</dbReference>
<protein>
    <recommendedName>
        <fullName evidence="3">BZIP domain-containing protein</fullName>
    </recommendedName>
</protein>
<evidence type="ECO:0000313" key="5">
    <source>
        <dbReference type="EMBL" id="CAD9248755.1"/>
    </source>
</evidence>
<reference evidence="5" key="1">
    <citation type="submission" date="2021-01" db="EMBL/GenBank/DDBJ databases">
        <authorList>
            <person name="Corre E."/>
            <person name="Pelletier E."/>
            <person name="Niang G."/>
            <person name="Scheremetjew M."/>
            <person name="Finn R."/>
            <person name="Kale V."/>
            <person name="Holt S."/>
            <person name="Cochrane G."/>
            <person name="Meng A."/>
            <person name="Brown T."/>
            <person name="Cohen L."/>
        </authorList>
    </citation>
    <scope>NUCLEOTIDE SEQUENCE</scope>
    <source>
        <strain evidence="5">CCMP2877</strain>
    </source>
</reference>
<dbReference type="SUPFAM" id="SSF57959">
    <property type="entry name" value="Leucine zipper domain"/>
    <property type="match status" value="1"/>
</dbReference>
<feature type="compositionally biased region" description="Polar residues" evidence="2">
    <location>
        <begin position="204"/>
        <end position="218"/>
    </location>
</feature>
<name>A0A6U4EDR0_9STRA</name>
<dbReference type="InterPro" id="IPR046347">
    <property type="entry name" value="bZIP_sf"/>
</dbReference>
<evidence type="ECO:0000259" key="3">
    <source>
        <dbReference type="PROSITE" id="PS50217"/>
    </source>
</evidence>
<keyword evidence="1" id="KW-0175">Coiled coil</keyword>
<dbReference type="Pfam" id="PF07716">
    <property type="entry name" value="bZIP_2"/>
    <property type="match status" value="1"/>
</dbReference>
<dbReference type="InterPro" id="IPR004827">
    <property type="entry name" value="bZIP"/>
</dbReference>
<evidence type="ECO:0000256" key="2">
    <source>
        <dbReference type="SAM" id="MobiDB-lite"/>
    </source>
</evidence>
<feature type="compositionally biased region" description="Basic and acidic residues" evidence="2">
    <location>
        <begin position="112"/>
        <end position="121"/>
    </location>
</feature>
<feature type="compositionally biased region" description="Basic and acidic residues" evidence="2">
    <location>
        <begin position="172"/>
        <end position="185"/>
    </location>
</feature>
<dbReference type="Gene3D" id="1.20.5.170">
    <property type="match status" value="2"/>
</dbReference>
<gene>
    <name evidence="4" type="ORF">PPAR1163_LOCUS7114</name>
    <name evidence="5" type="ORF">PPAR1163_LOCUS7115</name>
</gene>
<evidence type="ECO:0000313" key="4">
    <source>
        <dbReference type="EMBL" id="CAD9248754.1"/>
    </source>
</evidence>
<accession>A0A6U4EDR0</accession>
<feature type="compositionally biased region" description="Basic residues" evidence="2">
    <location>
        <begin position="122"/>
        <end position="133"/>
    </location>
</feature>